<reference evidence="2 3" key="1">
    <citation type="journal article" date="2019" name="Int. J. Syst. Evol. Microbiol.">
        <title>The Global Catalogue of Microorganisms (GCM) 10K type strain sequencing project: providing services to taxonomists for standard genome sequencing and annotation.</title>
        <authorList>
            <consortium name="The Broad Institute Genomics Platform"/>
            <consortium name="The Broad Institute Genome Sequencing Center for Infectious Disease"/>
            <person name="Wu L."/>
            <person name="Ma J."/>
        </authorList>
    </citation>
    <scope>NUCLEOTIDE SEQUENCE [LARGE SCALE GENOMIC DNA]</scope>
    <source>
        <strain evidence="2 3">JCM 13250</strain>
    </source>
</reference>
<keyword evidence="3" id="KW-1185">Reference proteome</keyword>
<dbReference type="EMBL" id="BAAALT010000003">
    <property type="protein sequence ID" value="GAA1784277.1"/>
    <property type="molecule type" value="Genomic_DNA"/>
</dbReference>
<dbReference type="InterPro" id="IPR000182">
    <property type="entry name" value="GNAT_dom"/>
</dbReference>
<sequence length="184" mass="21182">MTAIQIRQLDAQGLYAHRDELIEVYRDAYADKIENQFFAEGRFWERLEAYAQRPGFGLVMAYDAGDDLVGYALGYPLPADSRWWHGLLADLDQELIAEDGTRTFALNYIMVRRDFRRRGVARELHNALKRSRPERRMTLLVLPDNVAAVLAYRAWGWQRIGELQPFRDGPTYDAMILDLGGVGT</sequence>
<accession>A0ABN2LCW6</accession>
<comment type="caution">
    <text evidence="2">The sequence shown here is derived from an EMBL/GenBank/DDBJ whole genome shotgun (WGS) entry which is preliminary data.</text>
</comment>
<dbReference type="RefSeq" id="WP_344125341.1">
    <property type="nucleotide sequence ID" value="NZ_BAAALT010000003.1"/>
</dbReference>
<protein>
    <recommendedName>
        <fullName evidence="1">N-acetyltransferase domain-containing protein</fullName>
    </recommendedName>
</protein>
<dbReference type="InterPro" id="IPR016181">
    <property type="entry name" value="Acyl_CoA_acyltransferase"/>
</dbReference>
<name>A0ABN2LCW6_9ACTN</name>
<dbReference type="SUPFAM" id="SSF55729">
    <property type="entry name" value="Acyl-CoA N-acyltransferases (Nat)"/>
    <property type="match status" value="1"/>
</dbReference>
<dbReference type="Proteomes" id="UP001500218">
    <property type="component" value="Unassembled WGS sequence"/>
</dbReference>
<evidence type="ECO:0000313" key="3">
    <source>
        <dbReference type="Proteomes" id="UP001500218"/>
    </source>
</evidence>
<proteinExistence type="predicted"/>
<gene>
    <name evidence="2" type="ORF">GCM10009682_03080</name>
</gene>
<dbReference type="PROSITE" id="PS51186">
    <property type="entry name" value="GNAT"/>
    <property type="match status" value="1"/>
</dbReference>
<dbReference type="Pfam" id="PF00583">
    <property type="entry name" value="Acetyltransf_1"/>
    <property type="match status" value="1"/>
</dbReference>
<evidence type="ECO:0000259" key="1">
    <source>
        <dbReference type="PROSITE" id="PS51186"/>
    </source>
</evidence>
<dbReference type="Gene3D" id="3.40.630.30">
    <property type="match status" value="1"/>
</dbReference>
<feature type="domain" description="N-acetyltransferase" evidence="1">
    <location>
        <begin position="4"/>
        <end position="178"/>
    </location>
</feature>
<organism evidence="2 3">
    <name type="scientific">Luedemannella flava</name>
    <dbReference type="NCBI Taxonomy" id="349316"/>
    <lineage>
        <taxon>Bacteria</taxon>
        <taxon>Bacillati</taxon>
        <taxon>Actinomycetota</taxon>
        <taxon>Actinomycetes</taxon>
        <taxon>Micromonosporales</taxon>
        <taxon>Micromonosporaceae</taxon>
        <taxon>Luedemannella</taxon>
    </lineage>
</organism>
<evidence type="ECO:0000313" key="2">
    <source>
        <dbReference type="EMBL" id="GAA1784277.1"/>
    </source>
</evidence>